<keyword evidence="3" id="KW-1185">Reference proteome</keyword>
<name>A0A8J3WIG3_9ACTN</name>
<accession>A0A8J3WIG3</accession>
<dbReference type="AlphaFoldDB" id="A0A8J3WIG3"/>
<protein>
    <submittedName>
        <fullName evidence="2">Uncharacterized protein</fullName>
    </submittedName>
</protein>
<dbReference type="Proteomes" id="UP000619788">
    <property type="component" value="Unassembled WGS sequence"/>
</dbReference>
<gene>
    <name evidence="2" type="ORF">Psi01_10850</name>
</gene>
<sequence>MLGIVGVPLLALIGLMVMQWLESAVLSSPAESPSRPAPPPRRPEPLESESLESEPLEQAGQAVPARPARPSSPAHEVAPGRRTATACRVRTRHGAVLPARPHRIGGRAR</sequence>
<dbReference type="EMBL" id="BOOJ01000011">
    <property type="protein sequence ID" value="GIH90455.1"/>
    <property type="molecule type" value="Genomic_DNA"/>
</dbReference>
<evidence type="ECO:0000313" key="2">
    <source>
        <dbReference type="EMBL" id="GIH90455.1"/>
    </source>
</evidence>
<organism evidence="2 3">
    <name type="scientific">Planobispora siamensis</name>
    <dbReference type="NCBI Taxonomy" id="936338"/>
    <lineage>
        <taxon>Bacteria</taxon>
        <taxon>Bacillati</taxon>
        <taxon>Actinomycetota</taxon>
        <taxon>Actinomycetes</taxon>
        <taxon>Streptosporangiales</taxon>
        <taxon>Streptosporangiaceae</taxon>
        <taxon>Planobispora</taxon>
    </lineage>
</organism>
<feature type="compositionally biased region" description="Acidic residues" evidence="1">
    <location>
        <begin position="46"/>
        <end position="55"/>
    </location>
</feature>
<feature type="compositionally biased region" description="Basic residues" evidence="1">
    <location>
        <begin position="100"/>
        <end position="109"/>
    </location>
</feature>
<evidence type="ECO:0000256" key="1">
    <source>
        <dbReference type="SAM" id="MobiDB-lite"/>
    </source>
</evidence>
<dbReference type="RefSeq" id="WP_204062811.1">
    <property type="nucleotide sequence ID" value="NZ_BOOJ01000011.1"/>
</dbReference>
<feature type="compositionally biased region" description="Low complexity" evidence="1">
    <location>
        <begin position="62"/>
        <end position="74"/>
    </location>
</feature>
<evidence type="ECO:0000313" key="3">
    <source>
        <dbReference type="Proteomes" id="UP000619788"/>
    </source>
</evidence>
<feature type="region of interest" description="Disordered" evidence="1">
    <location>
        <begin position="25"/>
        <end position="109"/>
    </location>
</feature>
<reference evidence="2 3" key="1">
    <citation type="submission" date="2021-01" db="EMBL/GenBank/DDBJ databases">
        <title>Whole genome shotgun sequence of Planobispora siamensis NBRC 107568.</title>
        <authorList>
            <person name="Komaki H."/>
            <person name="Tamura T."/>
        </authorList>
    </citation>
    <scope>NUCLEOTIDE SEQUENCE [LARGE SCALE GENOMIC DNA]</scope>
    <source>
        <strain evidence="2 3">NBRC 107568</strain>
    </source>
</reference>
<proteinExistence type="predicted"/>
<comment type="caution">
    <text evidence="2">The sequence shown here is derived from an EMBL/GenBank/DDBJ whole genome shotgun (WGS) entry which is preliminary data.</text>
</comment>